<feature type="compositionally biased region" description="Low complexity" evidence="1">
    <location>
        <begin position="15"/>
        <end position="41"/>
    </location>
</feature>
<reference evidence="2 3" key="1">
    <citation type="submission" date="2012-05" db="EMBL/GenBank/DDBJ databases">
        <authorList>
            <person name="Harkins D.M."/>
            <person name="Madupu R."/>
            <person name="Durkin A.S."/>
            <person name="Torralba M."/>
            <person name="Methe B."/>
            <person name="Sutton G.G."/>
            <person name="Nelson K.E."/>
        </authorList>
    </citation>
    <scope>NUCLEOTIDE SEQUENCE [LARGE SCALE GENOMIC DNA]</scope>
    <source>
        <strain evidence="2 3">F0489</strain>
    </source>
</reference>
<dbReference type="AlphaFoldDB" id="J0XEI3"/>
<dbReference type="eggNOG" id="COG3541">
    <property type="taxonomic scope" value="Bacteria"/>
</dbReference>
<comment type="caution">
    <text evidence="2">The sequence shown here is derived from an EMBL/GenBank/DDBJ whole genome shotgun (WGS) entry which is preliminary data.</text>
</comment>
<sequence length="339" mass="36677">MTRSSHEDNEDNDSYVDSPVDSPVSAADAANSAALAGSASPTGPTGPDAAAVADLRAADSASAARAVSHELRCLEAAEGVRVLLAVESGSRAWGFESPDSDFDVRFVYVRPIEYYLRLQSTRDVLEWRLDEVLDVSGWDLDKALRLMRGANPSLFEWLASPIVYAEDSAFAAVRDLAADCFSPVSSAHHYLSMARTGMSGLTGTTRMADKADKADKAAVAGETIRLKKCLYAMRAILACRWVVAERVPVPMLFRDLVDAQLEASMRGLVDELLEAKAVAGECDEYPRIPALSTWAASAVAELEEDVAALVPKPKMAWERLNDVFLGFLDMDRTPVGDSR</sequence>
<evidence type="ECO:0000256" key="1">
    <source>
        <dbReference type="SAM" id="MobiDB-lite"/>
    </source>
</evidence>
<proteinExistence type="predicted"/>
<dbReference type="PANTHER" id="PTHR34817:SF2">
    <property type="entry name" value="NUCLEOTIDYLTRANSFERASE"/>
    <property type="match status" value="1"/>
</dbReference>
<dbReference type="InterPro" id="IPR018775">
    <property type="entry name" value="RlaP"/>
</dbReference>
<dbReference type="GO" id="GO:0016740">
    <property type="term" value="F:transferase activity"/>
    <property type="evidence" value="ECO:0007669"/>
    <property type="project" value="UniProtKB-KW"/>
</dbReference>
<feature type="region of interest" description="Disordered" evidence="1">
    <location>
        <begin position="1"/>
        <end position="48"/>
    </location>
</feature>
<dbReference type="EMBL" id="AKFT01000032">
    <property type="protein sequence ID" value="EJF47106.1"/>
    <property type="molecule type" value="Genomic_DNA"/>
</dbReference>
<evidence type="ECO:0000313" key="2">
    <source>
        <dbReference type="EMBL" id="EJF47106.1"/>
    </source>
</evidence>
<evidence type="ECO:0000313" key="3">
    <source>
        <dbReference type="Proteomes" id="UP000002941"/>
    </source>
</evidence>
<dbReference type="PATRIC" id="fig|1125718.3.peg.473"/>
<accession>J0XEI3</accession>
<dbReference type="Pfam" id="PF10127">
    <property type="entry name" value="RlaP"/>
    <property type="match status" value="1"/>
</dbReference>
<keyword evidence="3" id="KW-1185">Reference proteome</keyword>
<gene>
    <name evidence="2" type="ORF">HMPREF1318_1203</name>
</gene>
<protein>
    <submittedName>
        <fullName evidence="2">Putative nucleotidyltransferase</fullName>
    </submittedName>
</protein>
<keyword evidence="2" id="KW-0808">Transferase</keyword>
<name>J0XEI3_9ACTO</name>
<dbReference type="PANTHER" id="PTHR34817">
    <property type="entry name" value="NUCLEOTIDYLTRANSFERASE"/>
    <property type="match status" value="1"/>
</dbReference>
<dbReference type="RefSeq" id="WP_008729957.1">
    <property type="nucleotide sequence ID" value="NZ_AKFT01000032.1"/>
</dbReference>
<dbReference type="Proteomes" id="UP000002941">
    <property type="component" value="Unassembled WGS sequence"/>
</dbReference>
<organism evidence="2 3">
    <name type="scientific">Actinomyces massiliensis F0489</name>
    <dbReference type="NCBI Taxonomy" id="1125718"/>
    <lineage>
        <taxon>Bacteria</taxon>
        <taxon>Bacillati</taxon>
        <taxon>Actinomycetota</taxon>
        <taxon>Actinomycetes</taxon>
        <taxon>Actinomycetales</taxon>
        <taxon>Actinomycetaceae</taxon>
        <taxon>Actinomyces</taxon>
    </lineage>
</organism>